<dbReference type="PANTHER" id="PTHR44846:SF17">
    <property type="entry name" value="GNTR-FAMILY TRANSCRIPTIONAL REGULATOR"/>
    <property type="match status" value="1"/>
</dbReference>
<dbReference type="Proteomes" id="UP001595868">
    <property type="component" value="Unassembled WGS sequence"/>
</dbReference>
<dbReference type="SMART" id="SM00345">
    <property type="entry name" value="HTH_GNTR"/>
    <property type="match status" value="1"/>
</dbReference>
<dbReference type="InterPro" id="IPR011663">
    <property type="entry name" value="UTRA"/>
</dbReference>
<dbReference type="RefSeq" id="WP_377542974.1">
    <property type="nucleotide sequence ID" value="NZ_JBHSBN010000003.1"/>
</dbReference>
<dbReference type="Pfam" id="PF00392">
    <property type="entry name" value="GntR"/>
    <property type="match status" value="1"/>
</dbReference>
<dbReference type="Pfam" id="PF07702">
    <property type="entry name" value="UTRA"/>
    <property type="match status" value="1"/>
</dbReference>
<keyword evidence="1" id="KW-0805">Transcription regulation</keyword>
<keyword evidence="2" id="KW-0238">DNA-binding</keyword>
<name>A0ABV8KIF5_9ACTN</name>
<dbReference type="PROSITE" id="PS50949">
    <property type="entry name" value="HTH_GNTR"/>
    <property type="match status" value="1"/>
</dbReference>
<dbReference type="PANTHER" id="PTHR44846">
    <property type="entry name" value="MANNOSYL-D-GLYCERATE TRANSPORT/METABOLISM SYSTEM REPRESSOR MNGR-RELATED"/>
    <property type="match status" value="1"/>
</dbReference>
<gene>
    <name evidence="5" type="ORF">ACFOX0_07395</name>
</gene>
<dbReference type="InterPro" id="IPR050679">
    <property type="entry name" value="Bact_HTH_transcr_reg"/>
</dbReference>
<feature type="domain" description="HTH gntR-type" evidence="4">
    <location>
        <begin position="7"/>
        <end position="75"/>
    </location>
</feature>
<dbReference type="PRINTS" id="PR00035">
    <property type="entry name" value="HTHGNTR"/>
</dbReference>
<evidence type="ECO:0000256" key="3">
    <source>
        <dbReference type="ARBA" id="ARBA00023163"/>
    </source>
</evidence>
<evidence type="ECO:0000313" key="6">
    <source>
        <dbReference type="Proteomes" id="UP001595868"/>
    </source>
</evidence>
<dbReference type="InterPro" id="IPR000524">
    <property type="entry name" value="Tscrpt_reg_HTH_GntR"/>
</dbReference>
<evidence type="ECO:0000313" key="5">
    <source>
        <dbReference type="EMBL" id="MFC4105757.1"/>
    </source>
</evidence>
<comment type="caution">
    <text evidence="5">The sequence shown here is derived from an EMBL/GenBank/DDBJ whole genome shotgun (WGS) entry which is preliminary data.</text>
</comment>
<proteinExistence type="predicted"/>
<reference evidence="6" key="1">
    <citation type="journal article" date="2019" name="Int. J. Syst. Evol. Microbiol.">
        <title>The Global Catalogue of Microorganisms (GCM) 10K type strain sequencing project: providing services to taxonomists for standard genome sequencing and annotation.</title>
        <authorList>
            <consortium name="The Broad Institute Genomics Platform"/>
            <consortium name="The Broad Institute Genome Sequencing Center for Infectious Disease"/>
            <person name="Wu L."/>
            <person name="Ma J."/>
        </authorList>
    </citation>
    <scope>NUCLEOTIDE SEQUENCE [LARGE SCALE GENOMIC DNA]</scope>
    <source>
        <strain evidence="6">2902at01</strain>
    </source>
</reference>
<dbReference type="Gene3D" id="3.40.1410.10">
    <property type="entry name" value="Chorismate lyase-like"/>
    <property type="match status" value="1"/>
</dbReference>
<sequence length="258" mass="28835">MPAQRQPPRYRQVADELRRRILSGAIPPGSVLPSESSLMDEFDVSRGTVREAVALLRTEGMAVTEMGRGTYARPVRPVRRIGSDRYRRELDNLTGERPSTEFTTDQGIDWSDYQLDKTFREVTASAALAELFGVEPGTMVLERRFVFRAQGVPQQMSTSCLLLDMVTGTPVADPDNEPWPGGNAAQLHSLGILITGVRERVRARMPLQDEIDALRIPGGTPVITITRQTYADQRVVEVATDIVIPADRVELDYWIDLR</sequence>
<dbReference type="InterPro" id="IPR036388">
    <property type="entry name" value="WH-like_DNA-bd_sf"/>
</dbReference>
<evidence type="ECO:0000256" key="1">
    <source>
        <dbReference type="ARBA" id="ARBA00023015"/>
    </source>
</evidence>
<accession>A0ABV8KIF5</accession>
<organism evidence="5 6">
    <name type="scientific">Micromonospora zhanjiangensis</name>
    <dbReference type="NCBI Taxonomy" id="1522057"/>
    <lineage>
        <taxon>Bacteria</taxon>
        <taxon>Bacillati</taxon>
        <taxon>Actinomycetota</taxon>
        <taxon>Actinomycetes</taxon>
        <taxon>Micromonosporales</taxon>
        <taxon>Micromonosporaceae</taxon>
        <taxon>Micromonospora</taxon>
    </lineage>
</organism>
<evidence type="ECO:0000259" key="4">
    <source>
        <dbReference type="PROSITE" id="PS50949"/>
    </source>
</evidence>
<dbReference type="CDD" id="cd07377">
    <property type="entry name" value="WHTH_GntR"/>
    <property type="match status" value="1"/>
</dbReference>
<dbReference type="SUPFAM" id="SSF46785">
    <property type="entry name" value="Winged helix' DNA-binding domain"/>
    <property type="match status" value="1"/>
</dbReference>
<dbReference type="Gene3D" id="1.10.10.10">
    <property type="entry name" value="Winged helix-like DNA-binding domain superfamily/Winged helix DNA-binding domain"/>
    <property type="match status" value="1"/>
</dbReference>
<dbReference type="InterPro" id="IPR028978">
    <property type="entry name" value="Chorismate_lyase_/UTRA_dom_sf"/>
</dbReference>
<dbReference type="InterPro" id="IPR036390">
    <property type="entry name" value="WH_DNA-bd_sf"/>
</dbReference>
<dbReference type="SUPFAM" id="SSF64288">
    <property type="entry name" value="Chorismate lyase-like"/>
    <property type="match status" value="1"/>
</dbReference>
<keyword evidence="6" id="KW-1185">Reference proteome</keyword>
<dbReference type="EMBL" id="JBHSBN010000003">
    <property type="protein sequence ID" value="MFC4105757.1"/>
    <property type="molecule type" value="Genomic_DNA"/>
</dbReference>
<evidence type="ECO:0000256" key="2">
    <source>
        <dbReference type="ARBA" id="ARBA00023125"/>
    </source>
</evidence>
<keyword evidence="3" id="KW-0804">Transcription</keyword>
<protein>
    <submittedName>
        <fullName evidence="5">GntR family transcriptional regulator</fullName>
    </submittedName>
</protein>
<dbReference type="SMART" id="SM00866">
    <property type="entry name" value="UTRA"/>
    <property type="match status" value="1"/>
</dbReference>